<protein>
    <submittedName>
        <fullName evidence="2">Uncharacterized protein</fullName>
    </submittedName>
</protein>
<evidence type="ECO:0000256" key="1">
    <source>
        <dbReference type="SAM" id="MobiDB-lite"/>
    </source>
</evidence>
<gene>
    <name evidence="2" type="ORF">JCM19231_2427</name>
</gene>
<reference evidence="2 3" key="2">
    <citation type="submission" date="2015-01" db="EMBL/GenBank/DDBJ databases">
        <authorList>
            <consortium name="NBRP consortium"/>
            <person name="Sawabe T."/>
            <person name="Meirelles P."/>
            <person name="Feng G."/>
            <person name="Sayaka M."/>
            <person name="Hattori M."/>
            <person name="Ohkuma M."/>
        </authorList>
    </citation>
    <scope>NUCLEOTIDE SEQUENCE [LARGE SCALE GENOMIC DNA]</scope>
    <source>
        <strain evidence="3">JCM 19231</strain>
    </source>
</reference>
<organism evidence="2 3">
    <name type="scientific">Vibrio ishigakensis</name>
    <dbReference type="NCBI Taxonomy" id="1481914"/>
    <lineage>
        <taxon>Bacteria</taxon>
        <taxon>Pseudomonadati</taxon>
        <taxon>Pseudomonadota</taxon>
        <taxon>Gammaproteobacteria</taxon>
        <taxon>Vibrionales</taxon>
        <taxon>Vibrionaceae</taxon>
        <taxon>Vibrio</taxon>
    </lineage>
</organism>
<keyword evidence="3" id="KW-1185">Reference proteome</keyword>
<dbReference type="Proteomes" id="UP000031671">
    <property type="component" value="Unassembled WGS sequence"/>
</dbReference>
<evidence type="ECO:0000313" key="3">
    <source>
        <dbReference type="Proteomes" id="UP000031671"/>
    </source>
</evidence>
<accession>A0A0B8P9A0</accession>
<dbReference type="EMBL" id="BBRZ01000158">
    <property type="protein sequence ID" value="GAM59474.1"/>
    <property type="molecule type" value="Genomic_DNA"/>
</dbReference>
<comment type="caution">
    <text evidence="2">The sequence shown here is derived from an EMBL/GenBank/DDBJ whole genome shotgun (WGS) entry which is preliminary data.</text>
</comment>
<sequence>MQYIIAIVLVIVFFRSETGQNVIEFGQTLLEIGFWVGLAGLIMWGIGKLFLEDHSPNIKSERRPNKRVKAMSSEEIEHHAEVRANAMKKPTRPVSKVEPQKPSPRSTPSSKTDVKAVSSNLQPKQAKKAKSSSANRQITADTYSKIESDKAFFKSKSGQSSIKNTSERYNNGRLSALEADLGYWRSCF</sequence>
<reference evidence="2 3" key="1">
    <citation type="submission" date="2015-01" db="EMBL/GenBank/DDBJ databases">
        <title>Vibrio sp. C1 JCM 19231 whole genome shotgun sequence.</title>
        <authorList>
            <person name="Sawabe T."/>
            <person name="Meirelles P."/>
            <person name="Feng G."/>
            <person name="Sayaka M."/>
            <person name="Hattori M."/>
            <person name="Ohkuma M."/>
        </authorList>
    </citation>
    <scope>NUCLEOTIDE SEQUENCE [LARGE SCALE GENOMIC DNA]</scope>
    <source>
        <strain evidence="3">JCM 19231</strain>
    </source>
</reference>
<feature type="region of interest" description="Disordered" evidence="1">
    <location>
        <begin position="81"/>
        <end position="141"/>
    </location>
</feature>
<dbReference type="AlphaFoldDB" id="A0A0B8P9A0"/>
<proteinExistence type="predicted"/>
<name>A0A0B8P9A0_9VIBR</name>
<evidence type="ECO:0000313" key="2">
    <source>
        <dbReference type="EMBL" id="GAM59474.1"/>
    </source>
</evidence>